<proteinExistence type="predicted"/>
<dbReference type="Proteomes" id="UP001430701">
    <property type="component" value="Unassembled WGS sequence"/>
</dbReference>
<dbReference type="EMBL" id="JAJPPU010000002">
    <property type="protein sequence ID" value="MCD8473999.1"/>
    <property type="molecule type" value="Genomic_DNA"/>
</dbReference>
<keyword evidence="2" id="KW-1185">Reference proteome</keyword>
<evidence type="ECO:0000313" key="2">
    <source>
        <dbReference type="Proteomes" id="UP001430701"/>
    </source>
</evidence>
<sequence length="53" mass="5877">MLQVQEGVSADGMTFDLLVLFIPSGKLSQSQVPDLCRLAIERFKLDAKTEAEH</sequence>
<dbReference type="RefSeq" id="WP_230439295.1">
    <property type="nucleotide sequence ID" value="NZ_CP087680.1"/>
</dbReference>
<name>A0ABS8TV35_9GAMM</name>
<protein>
    <submittedName>
        <fullName evidence="1">Uncharacterized protein</fullName>
    </submittedName>
</protein>
<reference evidence="1" key="1">
    <citation type="submission" date="2021-11" db="EMBL/GenBank/DDBJ databases">
        <title>Genome sequence of Xylella taiwanensis PLS432.</title>
        <authorList>
            <person name="Weng L.-W."/>
            <person name="Su C.-C."/>
            <person name="Tsai C.-W."/>
            <person name="Kuo C.-H."/>
        </authorList>
    </citation>
    <scope>NUCLEOTIDE SEQUENCE</scope>
    <source>
        <strain evidence="1">PLS432</strain>
    </source>
</reference>
<comment type="caution">
    <text evidence="1">The sequence shown here is derived from an EMBL/GenBank/DDBJ whole genome shotgun (WGS) entry which is preliminary data.</text>
</comment>
<accession>A0ABS8TV35</accession>
<organism evidence="1 2">
    <name type="scientific">Xylella taiwanensis</name>
    <dbReference type="NCBI Taxonomy" id="1444770"/>
    <lineage>
        <taxon>Bacteria</taxon>
        <taxon>Pseudomonadati</taxon>
        <taxon>Pseudomonadota</taxon>
        <taxon>Gammaproteobacteria</taxon>
        <taxon>Lysobacterales</taxon>
        <taxon>Lysobacteraceae</taxon>
        <taxon>Xylella</taxon>
    </lineage>
</organism>
<evidence type="ECO:0000313" key="1">
    <source>
        <dbReference type="EMBL" id="MCD8473999.1"/>
    </source>
</evidence>
<gene>
    <name evidence="1" type="ORF">LPH55_11160</name>
</gene>